<keyword evidence="4" id="KW-0732">Signal</keyword>
<dbReference type="Proteomes" id="UP000535543">
    <property type="component" value="Unassembled WGS sequence"/>
</dbReference>
<reference evidence="6 7" key="2">
    <citation type="submission" date="2020-06" db="EMBL/GenBank/DDBJ databases">
        <title>Antribacter stalactiti gen. nov., sp. nov., a new member of the family Nacardiaceae isolated from a cave.</title>
        <authorList>
            <person name="Kim I.S."/>
        </authorList>
    </citation>
    <scope>NUCLEOTIDE SEQUENCE [LARGE SCALE GENOMIC DNA]</scope>
    <source>
        <strain evidence="6 7">YC2-7</strain>
    </source>
</reference>
<evidence type="ECO:0000259" key="5">
    <source>
        <dbReference type="Pfam" id="PF00496"/>
    </source>
</evidence>
<dbReference type="Gene3D" id="3.10.105.10">
    <property type="entry name" value="Dipeptide-binding Protein, Domain 3"/>
    <property type="match status" value="1"/>
</dbReference>
<protein>
    <submittedName>
        <fullName evidence="6">Peptide ABC transporter substrate-binding protein</fullName>
    </submittedName>
</protein>
<dbReference type="InterPro" id="IPR000914">
    <property type="entry name" value="SBP_5_dom"/>
</dbReference>
<dbReference type="InterPro" id="IPR039424">
    <property type="entry name" value="SBP_5"/>
</dbReference>
<dbReference type="InterPro" id="IPR030678">
    <property type="entry name" value="Peptide/Ni-bd"/>
</dbReference>
<comment type="caution">
    <text evidence="6">The sequence shown here is derived from an EMBL/GenBank/DDBJ whole genome shotgun (WGS) entry which is preliminary data.</text>
</comment>
<name>A0A848KN20_9NOCA</name>
<evidence type="ECO:0000256" key="4">
    <source>
        <dbReference type="ARBA" id="ARBA00022729"/>
    </source>
</evidence>
<dbReference type="PANTHER" id="PTHR30290">
    <property type="entry name" value="PERIPLASMIC BINDING COMPONENT OF ABC TRANSPORTER"/>
    <property type="match status" value="1"/>
</dbReference>
<keyword evidence="7" id="KW-1185">Reference proteome</keyword>
<evidence type="ECO:0000313" key="7">
    <source>
        <dbReference type="Proteomes" id="UP000535543"/>
    </source>
</evidence>
<accession>A0A848KN20</accession>
<dbReference type="GO" id="GO:1904680">
    <property type="term" value="F:peptide transmembrane transporter activity"/>
    <property type="evidence" value="ECO:0007669"/>
    <property type="project" value="TreeGrafter"/>
</dbReference>
<evidence type="ECO:0000256" key="3">
    <source>
        <dbReference type="ARBA" id="ARBA00022448"/>
    </source>
</evidence>
<evidence type="ECO:0000313" key="6">
    <source>
        <dbReference type="EMBL" id="NMN97117.1"/>
    </source>
</evidence>
<dbReference type="SUPFAM" id="SSF53850">
    <property type="entry name" value="Periplasmic binding protein-like II"/>
    <property type="match status" value="1"/>
</dbReference>
<gene>
    <name evidence="6" type="ORF">FGL95_18920</name>
</gene>
<evidence type="ECO:0000256" key="2">
    <source>
        <dbReference type="ARBA" id="ARBA00005695"/>
    </source>
</evidence>
<proteinExistence type="inferred from homology"/>
<feature type="domain" description="Solute-binding protein family 5" evidence="5">
    <location>
        <begin position="79"/>
        <end position="448"/>
    </location>
</feature>
<keyword evidence="3" id="KW-0813">Transport</keyword>
<reference evidence="6 7" key="1">
    <citation type="submission" date="2019-05" db="EMBL/GenBank/DDBJ databases">
        <authorList>
            <person name="Lee S.D."/>
        </authorList>
    </citation>
    <scope>NUCLEOTIDE SEQUENCE [LARGE SCALE GENOMIC DNA]</scope>
    <source>
        <strain evidence="6 7">YC2-7</strain>
    </source>
</reference>
<dbReference type="GO" id="GO:0030313">
    <property type="term" value="C:cell envelope"/>
    <property type="evidence" value="ECO:0007669"/>
    <property type="project" value="UniProtKB-SubCell"/>
</dbReference>
<dbReference type="GO" id="GO:0043190">
    <property type="term" value="C:ATP-binding cassette (ABC) transporter complex"/>
    <property type="evidence" value="ECO:0007669"/>
    <property type="project" value="InterPro"/>
</dbReference>
<dbReference type="PROSITE" id="PS51257">
    <property type="entry name" value="PROKAR_LIPOPROTEIN"/>
    <property type="match status" value="1"/>
</dbReference>
<dbReference type="GO" id="GO:0042597">
    <property type="term" value="C:periplasmic space"/>
    <property type="evidence" value="ECO:0007669"/>
    <property type="project" value="UniProtKB-ARBA"/>
</dbReference>
<comment type="subcellular location">
    <subcellularLocation>
        <location evidence="1">Cell envelope</location>
    </subcellularLocation>
</comment>
<dbReference type="Gene3D" id="3.90.76.10">
    <property type="entry name" value="Dipeptide-binding Protein, Domain 1"/>
    <property type="match status" value="1"/>
</dbReference>
<dbReference type="Pfam" id="PF00496">
    <property type="entry name" value="SBP_bac_5"/>
    <property type="match status" value="1"/>
</dbReference>
<dbReference type="AlphaFoldDB" id="A0A848KN20"/>
<dbReference type="EMBL" id="VCQU01000006">
    <property type="protein sequence ID" value="NMN97117.1"/>
    <property type="molecule type" value="Genomic_DNA"/>
</dbReference>
<dbReference type="PANTHER" id="PTHR30290:SF10">
    <property type="entry name" value="PERIPLASMIC OLIGOPEPTIDE-BINDING PROTEIN-RELATED"/>
    <property type="match status" value="1"/>
</dbReference>
<dbReference type="Gene3D" id="3.40.190.10">
    <property type="entry name" value="Periplasmic binding protein-like II"/>
    <property type="match status" value="1"/>
</dbReference>
<dbReference type="PIRSF" id="PIRSF002741">
    <property type="entry name" value="MppA"/>
    <property type="match status" value="1"/>
</dbReference>
<dbReference type="GO" id="GO:0015833">
    <property type="term" value="P:peptide transport"/>
    <property type="evidence" value="ECO:0007669"/>
    <property type="project" value="TreeGrafter"/>
</dbReference>
<comment type="similarity">
    <text evidence="2">Belongs to the bacterial solute-binding protein 5 family.</text>
</comment>
<evidence type="ECO:0000256" key="1">
    <source>
        <dbReference type="ARBA" id="ARBA00004196"/>
    </source>
</evidence>
<organism evidence="6 7">
    <name type="scientific">Antrihabitans stalactiti</name>
    <dbReference type="NCBI Taxonomy" id="2584121"/>
    <lineage>
        <taxon>Bacteria</taxon>
        <taxon>Bacillati</taxon>
        <taxon>Actinomycetota</taxon>
        <taxon>Actinomycetes</taxon>
        <taxon>Mycobacteriales</taxon>
        <taxon>Nocardiaceae</taxon>
        <taxon>Antrihabitans</taxon>
    </lineage>
</organism>
<sequence length="530" mass="58026">MRTTTLEAVGLIASLTLFSAACGSGRTDEDASGPAPMVVGTTDKIVTLDPAGAYDNGSFTPMNQIYPYLMNSVPGDAGLKPDVAEKCEFTQPVVYTCTLKPGLKFANGHPLTAASVKHSYDRIVKINDPNGPISLLTQLDHTDAVNETTVAFTLKNPNDQTFPQVLATNAGPIVDEQVFPADKLLDDNEIVKAKPFAGPFTIETYKKNQLVDYKANPDYAGVLGKPRSENVIAKYYASAQSLKEDVQKNTVDVGFRSFTPTDIDSLRGSDKVTVYEGPGGELRYIVFNLNTMPGATPEQKLAVRKAIASSVDRDALSRNVYKGTYTPAYSSVPPGVPGSVESYKDVYGATPNKDAAAKFLADAGMPLPVEINLQYNMDHYGSSSDEEYAAVKSQLEGTGLFKVNLQQTEWVTYQKERTQDAYPVYQLGWFPDFPDADNYLTPFFAPNNFLQSHFDDKFIADLIVKETTEPDFAKRTDLLRQIQDVLARDHIPMLPLLSGKQIAVAAKNVEGVPETLDASFKFRYTVLSKH</sequence>